<feature type="compositionally biased region" description="Basic and acidic residues" evidence="1">
    <location>
        <begin position="479"/>
        <end position="489"/>
    </location>
</feature>
<dbReference type="AlphaFoldDB" id="A0A1X2GVN5"/>
<feature type="region of interest" description="Disordered" evidence="1">
    <location>
        <begin position="216"/>
        <end position="262"/>
    </location>
</feature>
<dbReference type="GO" id="GO:0006364">
    <property type="term" value="P:rRNA processing"/>
    <property type="evidence" value="ECO:0007669"/>
    <property type="project" value="EnsemblFungi"/>
</dbReference>
<evidence type="ECO:0000313" key="4">
    <source>
        <dbReference type="Proteomes" id="UP000242146"/>
    </source>
</evidence>
<feature type="compositionally biased region" description="Basic and acidic residues" evidence="1">
    <location>
        <begin position="251"/>
        <end position="262"/>
    </location>
</feature>
<dbReference type="PANTHER" id="PTHR12202">
    <property type="entry name" value="ESF1 HOMOLOG"/>
    <property type="match status" value="1"/>
</dbReference>
<keyword evidence="4" id="KW-1185">Reference proteome</keyword>
<proteinExistence type="predicted"/>
<dbReference type="InterPro" id="IPR039754">
    <property type="entry name" value="Esf1"/>
</dbReference>
<organism evidence="3 4">
    <name type="scientific">Hesseltinella vesiculosa</name>
    <dbReference type="NCBI Taxonomy" id="101127"/>
    <lineage>
        <taxon>Eukaryota</taxon>
        <taxon>Fungi</taxon>
        <taxon>Fungi incertae sedis</taxon>
        <taxon>Mucoromycota</taxon>
        <taxon>Mucoromycotina</taxon>
        <taxon>Mucoromycetes</taxon>
        <taxon>Mucorales</taxon>
        <taxon>Cunninghamellaceae</taxon>
        <taxon>Hesseltinella</taxon>
    </lineage>
</organism>
<feature type="region of interest" description="Disordered" evidence="1">
    <location>
        <begin position="81"/>
        <end position="179"/>
    </location>
</feature>
<reference evidence="3 4" key="1">
    <citation type="submission" date="2016-07" db="EMBL/GenBank/DDBJ databases">
        <title>Pervasive Adenine N6-methylation of Active Genes in Fungi.</title>
        <authorList>
            <consortium name="DOE Joint Genome Institute"/>
            <person name="Mondo S.J."/>
            <person name="Dannebaum R.O."/>
            <person name="Kuo R.C."/>
            <person name="Labutti K."/>
            <person name="Haridas S."/>
            <person name="Kuo A."/>
            <person name="Salamov A."/>
            <person name="Ahrendt S.R."/>
            <person name="Lipzen A."/>
            <person name="Sullivan W."/>
            <person name="Andreopoulos W.B."/>
            <person name="Clum A."/>
            <person name="Lindquist E."/>
            <person name="Daum C."/>
            <person name="Ramamoorthy G.K."/>
            <person name="Gryganskyi A."/>
            <person name="Culley D."/>
            <person name="Magnuson J.K."/>
            <person name="James T.Y."/>
            <person name="O'Malley M.A."/>
            <person name="Stajich J.E."/>
            <person name="Spatafora J.W."/>
            <person name="Visel A."/>
            <person name="Grigoriev I.V."/>
        </authorList>
    </citation>
    <scope>NUCLEOTIDE SEQUENCE [LARGE SCALE GENOMIC DNA]</scope>
    <source>
        <strain evidence="3 4">NRRL 3301</strain>
    </source>
</reference>
<comment type="caution">
    <text evidence="3">The sequence shown here is derived from an EMBL/GenBank/DDBJ whole genome shotgun (WGS) entry which is preliminary data.</text>
</comment>
<feature type="compositionally biased region" description="Acidic residues" evidence="1">
    <location>
        <begin position="106"/>
        <end position="123"/>
    </location>
</feature>
<evidence type="ECO:0000259" key="2">
    <source>
        <dbReference type="Pfam" id="PF25121"/>
    </source>
</evidence>
<evidence type="ECO:0000256" key="1">
    <source>
        <dbReference type="SAM" id="MobiDB-lite"/>
    </source>
</evidence>
<dbReference type="STRING" id="101127.A0A1X2GVN5"/>
<name>A0A1X2GVN5_9FUNG</name>
<dbReference type="Pfam" id="PF25121">
    <property type="entry name" value="RRM_ESF1"/>
    <property type="match status" value="1"/>
</dbReference>
<feature type="compositionally biased region" description="Basic and acidic residues" evidence="1">
    <location>
        <begin position="216"/>
        <end position="230"/>
    </location>
</feature>
<protein>
    <recommendedName>
        <fullName evidence="2">ESF1 RRM domain-containing protein</fullName>
    </recommendedName>
</protein>
<accession>A0A1X2GVN5</accession>
<dbReference type="GO" id="GO:0032040">
    <property type="term" value="C:small-subunit processome"/>
    <property type="evidence" value="ECO:0007669"/>
    <property type="project" value="EnsemblFungi"/>
</dbReference>
<dbReference type="EMBL" id="MCGT01000002">
    <property type="protein sequence ID" value="ORX62066.1"/>
    <property type="molecule type" value="Genomic_DNA"/>
</dbReference>
<feature type="compositionally biased region" description="Acidic residues" evidence="1">
    <location>
        <begin position="144"/>
        <end position="162"/>
    </location>
</feature>
<evidence type="ECO:0000313" key="3">
    <source>
        <dbReference type="EMBL" id="ORX62066.1"/>
    </source>
</evidence>
<feature type="compositionally biased region" description="Basic and acidic residues" evidence="1">
    <location>
        <begin position="163"/>
        <end position="175"/>
    </location>
</feature>
<gene>
    <name evidence="3" type="ORF">DM01DRAFT_320251</name>
</gene>
<dbReference type="InterPro" id="IPR056750">
    <property type="entry name" value="RRM_ESF1"/>
</dbReference>
<dbReference type="OrthoDB" id="431825at2759"/>
<dbReference type="GO" id="GO:0003723">
    <property type="term" value="F:RNA binding"/>
    <property type="evidence" value="ECO:0007669"/>
    <property type="project" value="EnsemblFungi"/>
</dbReference>
<feature type="domain" description="ESF1 RRM" evidence="2">
    <location>
        <begin position="174"/>
        <end position="335"/>
    </location>
</feature>
<feature type="region of interest" description="Disordered" evidence="1">
    <location>
        <begin position="1"/>
        <end position="24"/>
    </location>
</feature>
<dbReference type="PANTHER" id="PTHR12202:SF0">
    <property type="entry name" value="ESF1 HOMOLOG"/>
    <property type="match status" value="1"/>
</dbReference>
<feature type="compositionally biased region" description="Basic and acidic residues" evidence="1">
    <location>
        <begin position="11"/>
        <end position="24"/>
    </location>
</feature>
<sequence length="521" mass="60360">MPPKKVQQPKKSKEEIHDPRFQRVHNDPRFLRAKKRDTKVKIDKRFQAMLTSNDFAGGSDRVVDKYGRQLESESTKKEMKRFYDLDEDDVDDQGMTLEQMEKAIMEDEGNLADESSDEDEEDDRPLTLGDKGYDPMRGQGMVDSSDESSDEELESDTSEDEEAKIPKIQDGDETSRLGVVNLDWDKIKSTDLYRVLNEFKPTTGIIEQVTIYPSEFGKERMEREDREGPPKEIFQSSAIDKQQEDSDEEVTEKTLIRDQVEEGKGEDFDQDALRKYQLDRLRYYYAVVECDTAATAKALYQACDGNEYENSANFFDLRYIPEDMAFDQDEARDTCSQLPNNYRPVPFTTAALQHTKVKLTWDQDEPERMLLTRRKFTDDDLQALDFESYLASSESEHDEEADDDDDDANIAAIRAKYMKLLDKNNGNVYDDGEIDDDAFFQHPGSDDEPGQGDMEITFTPGLSETVPVRDDSESEQEKEETSIEKYMRKQKEKRQAKKERREQAKADEEDEDWLDLILTFP</sequence>
<feature type="region of interest" description="Disordered" evidence="1">
    <location>
        <begin position="432"/>
        <end position="521"/>
    </location>
</feature>
<dbReference type="Proteomes" id="UP000242146">
    <property type="component" value="Unassembled WGS sequence"/>
</dbReference>